<dbReference type="GO" id="GO:0016020">
    <property type="term" value="C:membrane"/>
    <property type="evidence" value="ECO:0007669"/>
    <property type="project" value="TreeGrafter"/>
</dbReference>
<feature type="domain" description="Translation initiation factor 3 N-terminal" evidence="6">
    <location>
        <begin position="2"/>
        <end position="65"/>
    </location>
</feature>
<keyword evidence="3" id="KW-0648">Protein biosynthesis</keyword>
<evidence type="ECO:0000256" key="2">
    <source>
        <dbReference type="ARBA" id="ARBA00022540"/>
    </source>
</evidence>
<keyword evidence="2 7" id="KW-0396">Initiation factor</keyword>
<evidence type="ECO:0000313" key="8">
    <source>
        <dbReference type="Proteomes" id="UP000215559"/>
    </source>
</evidence>
<feature type="domain" description="Translation initiation factor 3 C-terminal" evidence="5">
    <location>
        <begin position="73"/>
        <end position="157"/>
    </location>
</feature>
<dbReference type="GO" id="GO:0032790">
    <property type="term" value="P:ribosome disassembly"/>
    <property type="evidence" value="ECO:0007669"/>
    <property type="project" value="TreeGrafter"/>
</dbReference>
<evidence type="ECO:0000259" key="5">
    <source>
        <dbReference type="Pfam" id="PF00707"/>
    </source>
</evidence>
<comment type="similarity">
    <text evidence="1">Belongs to the IF-3 family.</text>
</comment>
<dbReference type="InterPro" id="IPR001288">
    <property type="entry name" value="Translation_initiation_fac_3"/>
</dbReference>
<dbReference type="EMBL" id="NOZP01000085">
    <property type="protein sequence ID" value="OYD15736.1"/>
    <property type="molecule type" value="Genomic_DNA"/>
</dbReference>
<organism evidence="7 8">
    <name type="scientific">candidate division WOR-3 bacterium JGI_Cruoil_03_51_56</name>
    <dbReference type="NCBI Taxonomy" id="1973747"/>
    <lineage>
        <taxon>Bacteria</taxon>
        <taxon>Bacteria division WOR-3</taxon>
    </lineage>
</organism>
<dbReference type="AlphaFoldDB" id="A0A235BU30"/>
<dbReference type="InterPro" id="IPR019815">
    <property type="entry name" value="Translation_initiation_fac_3_C"/>
</dbReference>
<dbReference type="GO" id="GO:0005829">
    <property type="term" value="C:cytosol"/>
    <property type="evidence" value="ECO:0007669"/>
    <property type="project" value="TreeGrafter"/>
</dbReference>
<dbReference type="SUPFAM" id="SSF55200">
    <property type="entry name" value="Translation initiation factor IF3, C-terminal domain"/>
    <property type="match status" value="1"/>
</dbReference>
<evidence type="ECO:0000256" key="3">
    <source>
        <dbReference type="ARBA" id="ARBA00022917"/>
    </source>
</evidence>
<comment type="caution">
    <text evidence="7">The sequence shown here is derived from an EMBL/GenBank/DDBJ whole genome shotgun (WGS) entry which is preliminary data.</text>
</comment>
<proteinExistence type="inferred from homology"/>
<dbReference type="PANTHER" id="PTHR10938">
    <property type="entry name" value="TRANSLATION INITIATION FACTOR IF-3"/>
    <property type="match status" value="1"/>
</dbReference>
<reference evidence="7 8" key="1">
    <citation type="submission" date="2017-07" db="EMBL/GenBank/DDBJ databases">
        <title>Recovery of genomes from metagenomes via a dereplication, aggregation, and scoring strategy.</title>
        <authorList>
            <person name="Sieber C.M."/>
            <person name="Probst A.J."/>
            <person name="Sharrar A."/>
            <person name="Thomas B.C."/>
            <person name="Hess M."/>
            <person name="Tringe S.G."/>
            <person name="Banfield J.F."/>
        </authorList>
    </citation>
    <scope>NUCLEOTIDE SEQUENCE [LARGE SCALE GENOMIC DNA]</scope>
    <source>
        <strain evidence="7">JGI_Cruoil_03_51_56</strain>
    </source>
</reference>
<dbReference type="SUPFAM" id="SSF54364">
    <property type="entry name" value="Translation initiation factor IF3, N-terminal domain"/>
    <property type="match status" value="1"/>
</dbReference>
<dbReference type="Gene3D" id="3.30.110.10">
    <property type="entry name" value="Translation initiation factor 3 (IF-3), C-terminal domain"/>
    <property type="match status" value="1"/>
</dbReference>
<dbReference type="Proteomes" id="UP000215559">
    <property type="component" value="Unassembled WGS sequence"/>
</dbReference>
<evidence type="ECO:0000313" key="7">
    <source>
        <dbReference type="EMBL" id="OYD15736.1"/>
    </source>
</evidence>
<gene>
    <name evidence="7" type="ORF">CH330_04830</name>
</gene>
<dbReference type="GO" id="GO:0003743">
    <property type="term" value="F:translation initiation factor activity"/>
    <property type="evidence" value="ECO:0007669"/>
    <property type="project" value="UniProtKB-UniRule"/>
</dbReference>
<dbReference type="InterPro" id="IPR036788">
    <property type="entry name" value="T_IF-3_C_sf"/>
</dbReference>
<accession>A0A235BU30</accession>
<dbReference type="Pfam" id="PF05198">
    <property type="entry name" value="IF3_N"/>
    <property type="match status" value="1"/>
</dbReference>
<dbReference type="GO" id="GO:0043022">
    <property type="term" value="F:ribosome binding"/>
    <property type="evidence" value="ECO:0007669"/>
    <property type="project" value="TreeGrafter"/>
</dbReference>
<dbReference type="InterPro" id="IPR036787">
    <property type="entry name" value="T_IF-3_N_sf"/>
</dbReference>
<evidence type="ECO:0000259" key="6">
    <source>
        <dbReference type="Pfam" id="PF05198"/>
    </source>
</evidence>
<evidence type="ECO:0000256" key="4">
    <source>
        <dbReference type="NCBIfam" id="TIGR00168"/>
    </source>
</evidence>
<dbReference type="PANTHER" id="PTHR10938:SF0">
    <property type="entry name" value="TRANSLATION INITIATION FACTOR IF-3, MITOCHONDRIAL"/>
    <property type="match status" value="1"/>
</dbReference>
<dbReference type="NCBIfam" id="TIGR00168">
    <property type="entry name" value="infC"/>
    <property type="match status" value="1"/>
</dbReference>
<dbReference type="Pfam" id="PF00707">
    <property type="entry name" value="IF3_C"/>
    <property type="match status" value="1"/>
</dbReference>
<name>A0A235BU30_UNCW3</name>
<protein>
    <recommendedName>
        <fullName evidence="4">Translation initiation factor IF-3</fullName>
    </recommendedName>
</protein>
<sequence length="161" mass="18889">MRVPFVRVIGQDKKPIGILPTREAVNLARRQGLDLVMLAPAGDPPVCGIVDFGKYLYEQKVKQKESKRRQHSTQVREMRMKMKIGTHDYNVKLRKMREFLSQKDRIRVNLWIRGREVMHTDLAFKLLERLKRDLDDVARAEGKPRVQLEGRKSIQIMMVPK</sequence>
<dbReference type="InterPro" id="IPR019814">
    <property type="entry name" value="Translation_initiation_fac_3_N"/>
</dbReference>
<evidence type="ECO:0000256" key="1">
    <source>
        <dbReference type="ARBA" id="ARBA00005439"/>
    </source>
</evidence>
<dbReference type="Gene3D" id="3.10.20.80">
    <property type="entry name" value="Translation initiation factor 3 (IF-3), N-terminal domain"/>
    <property type="match status" value="1"/>
</dbReference>